<feature type="coiled-coil region" evidence="4">
    <location>
        <begin position="136"/>
        <end position="163"/>
    </location>
</feature>
<reference evidence="6 7" key="1">
    <citation type="submission" date="2024-05" db="EMBL/GenBank/DDBJ databases">
        <title>Genetic variation in Jamaican populations of the coffee berry borer (Hypothenemus hampei).</title>
        <authorList>
            <person name="Errbii M."/>
            <person name="Myrie A."/>
        </authorList>
    </citation>
    <scope>NUCLEOTIDE SEQUENCE [LARGE SCALE GENOMIC DNA]</scope>
    <source>
        <strain evidence="6">JA-Hopewell-2020-01-JO</strain>
        <tissue evidence="6">Whole body</tissue>
    </source>
</reference>
<keyword evidence="2" id="KW-0969">Cilium</keyword>
<evidence type="ECO:0000313" key="6">
    <source>
        <dbReference type="EMBL" id="KAL1513660.1"/>
    </source>
</evidence>
<evidence type="ECO:0000256" key="4">
    <source>
        <dbReference type="SAM" id="Coils"/>
    </source>
</evidence>
<evidence type="ECO:0000256" key="5">
    <source>
        <dbReference type="SAM" id="MobiDB-lite"/>
    </source>
</evidence>
<comment type="subcellular location">
    <subcellularLocation>
        <location evidence="1">Cell projection</location>
        <location evidence="1">Cilium</location>
    </subcellularLocation>
</comment>
<evidence type="ECO:0000313" key="7">
    <source>
        <dbReference type="Proteomes" id="UP001566132"/>
    </source>
</evidence>
<keyword evidence="4" id="KW-0175">Coiled coil</keyword>
<evidence type="ECO:0000256" key="3">
    <source>
        <dbReference type="ARBA" id="ARBA00023273"/>
    </source>
</evidence>
<dbReference type="Proteomes" id="UP001566132">
    <property type="component" value="Unassembled WGS sequence"/>
</dbReference>
<dbReference type="EMBL" id="JBDJPC010000002">
    <property type="protein sequence ID" value="KAL1513660.1"/>
    <property type="molecule type" value="Genomic_DNA"/>
</dbReference>
<gene>
    <name evidence="6" type="ORF">ABEB36_003044</name>
</gene>
<protein>
    <recommendedName>
        <fullName evidence="8">Trichohyalin-plectin-homology domain-containing protein</fullName>
    </recommendedName>
</protein>
<feature type="compositionally biased region" description="Basic and acidic residues" evidence="5">
    <location>
        <begin position="7"/>
        <end position="21"/>
    </location>
</feature>
<dbReference type="AlphaFoldDB" id="A0ABD1F7T9"/>
<dbReference type="PANTHER" id="PTHR31183:SF1">
    <property type="entry name" value="CILIA- AND FLAGELLA-ASSOCIATED PROTEIN 53"/>
    <property type="match status" value="1"/>
</dbReference>
<feature type="coiled-coil region" evidence="4">
    <location>
        <begin position="474"/>
        <end position="501"/>
    </location>
</feature>
<keyword evidence="7" id="KW-1185">Reference proteome</keyword>
<evidence type="ECO:0000256" key="1">
    <source>
        <dbReference type="ARBA" id="ARBA00004138"/>
    </source>
</evidence>
<dbReference type="InterPro" id="IPR043596">
    <property type="entry name" value="CFAP53/TCHP"/>
</dbReference>
<dbReference type="GO" id="GO:0005929">
    <property type="term" value="C:cilium"/>
    <property type="evidence" value="ECO:0007669"/>
    <property type="project" value="UniProtKB-SubCell"/>
</dbReference>
<keyword evidence="3" id="KW-0966">Cell projection</keyword>
<dbReference type="PANTHER" id="PTHR31183">
    <property type="entry name" value="TRICHOPLEIN KERATIN FILAMENT-BINDING PROTEIN FAMILY MEMBER"/>
    <property type="match status" value="1"/>
</dbReference>
<organism evidence="6 7">
    <name type="scientific">Hypothenemus hampei</name>
    <name type="common">Coffee berry borer</name>
    <dbReference type="NCBI Taxonomy" id="57062"/>
    <lineage>
        <taxon>Eukaryota</taxon>
        <taxon>Metazoa</taxon>
        <taxon>Ecdysozoa</taxon>
        <taxon>Arthropoda</taxon>
        <taxon>Hexapoda</taxon>
        <taxon>Insecta</taxon>
        <taxon>Pterygota</taxon>
        <taxon>Neoptera</taxon>
        <taxon>Endopterygota</taxon>
        <taxon>Coleoptera</taxon>
        <taxon>Polyphaga</taxon>
        <taxon>Cucujiformia</taxon>
        <taxon>Curculionidae</taxon>
        <taxon>Scolytinae</taxon>
        <taxon>Hypothenemus</taxon>
    </lineage>
</organism>
<comment type="caution">
    <text evidence="6">The sequence shown here is derived from an EMBL/GenBank/DDBJ whole genome shotgun (WGS) entry which is preliminary data.</text>
</comment>
<sequence>MFGGDVDLPKKLLKSDRRDPKRQDILLPSTIHNHYGHYAREPNTDHHVRLLHCRQRKEALDKSKEENEKITRLQGVFESKFDNRTTKKRMQKSVQERVQNKLKSYEQGVEARRNRLLELLSNEEMQYYYETVDTVQKGVDRKMEEMKQKAKMLKARREEERLQIGRELFETIRDRCQELRPHLEKQHLIESKYSQLQQMRENEAKREADRELDQMWYELNMKELDAKKEREVQEALERRNKDKDMLKIWDKQMKGKELLKEEMDRVAQEDRLEMKKLSDEFLKEEIQALDEKRRKRDETTKQILEQIEIQKRLKAQRKKEEDALDQAFYTLNQLELEREKASIHDATDQARKETAMYKKHLKELEEERKIEEKELMELLEIHRKEVEAKQDEARCKIVEAKRKLQQNVLAERAQQIIYKKQEAEQQLRLKEAENELLRMAYETNERLQAESDRLCKQEALQYREDLRRQIEYNNVLRQREREELERQLEEGLKEEKLYREIVEQMLRGEIEANAKHPFRKVLEQYDCHCPKAFK</sequence>
<accession>A0ABD1F7T9</accession>
<feature type="coiled-coil region" evidence="4">
    <location>
        <begin position="260"/>
        <end position="450"/>
    </location>
</feature>
<feature type="region of interest" description="Disordered" evidence="5">
    <location>
        <begin position="1"/>
        <end position="21"/>
    </location>
</feature>
<name>A0ABD1F7T9_HYPHA</name>
<proteinExistence type="predicted"/>
<evidence type="ECO:0008006" key="8">
    <source>
        <dbReference type="Google" id="ProtNLM"/>
    </source>
</evidence>
<evidence type="ECO:0000256" key="2">
    <source>
        <dbReference type="ARBA" id="ARBA00023069"/>
    </source>
</evidence>